<dbReference type="Proteomes" id="UP000692954">
    <property type="component" value="Unassembled WGS sequence"/>
</dbReference>
<protein>
    <submittedName>
        <fullName evidence="1">Uncharacterized protein</fullName>
    </submittedName>
</protein>
<reference evidence="1" key="1">
    <citation type="submission" date="2021-01" db="EMBL/GenBank/DDBJ databases">
        <authorList>
            <consortium name="Genoscope - CEA"/>
            <person name="William W."/>
        </authorList>
    </citation>
    <scope>NUCLEOTIDE SEQUENCE</scope>
</reference>
<dbReference type="AlphaFoldDB" id="A0A8S1MAI7"/>
<name>A0A8S1MAI7_9CILI</name>
<evidence type="ECO:0000313" key="2">
    <source>
        <dbReference type="Proteomes" id="UP000692954"/>
    </source>
</evidence>
<dbReference type="OrthoDB" id="315179at2759"/>
<evidence type="ECO:0000313" key="1">
    <source>
        <dbReference type="EMBL" id="CAD8075762.1"/>
    </source>
</evidence>
<accession>A0A8S1MAI7</accession>
<proteinExistence type="predicted"/>
<sequence>MNSKALSNLQGYQETERKCREKFPLIDQCQSIWNNQIDVKECQNQLSMFRECFSKYKPAAYQHKGREPDKD</sequence>
<keyword evidence="2" id="KW-1185">Reference proteome</keyword>
<organism evidence="1 2">
    <name type="scientific">Paramecium sonneborni</name>
    <dbReference type="NCBI Taxonomy" id="65129"/>
    <lineage>
        <taxon>Eukaryota</taxon>
        <taxon>Sar</taxon>
        <taxon>Alveolata</taxon>
        <taxon>Ciliophora</taxon>
        <taxon>Intramacronucleata</taxon>
        <taxon>Oligohymenophorea</taxon>
        <taxon>Peniculida</taxon>
        <taxon>Parameciidae</taxon>
        <taxon>Paramecium</taxon>
    </lineage>
</organism>
<dbReference type="EMBL" id="CAJJDN010000034">
    <property type="protein sequence ID" value="CAD8075762.1"/>
    <property type="molecule type" value="Genomic_DNA"/>
</dbReference>
<comment type="caution">
    <text evidence="1">The sequence shown here is derived from an EMBL/GenBank/DDBJ whole genome shotgun (WGS) entry which is preliminary data.</text>
</comment>
<gene>
    <name evidence="1" type="ORF">PSON_ATCC_30995.1.T0340006</name>
</gene>